<feature type="compositionally biased region" description="Basic and acidic residues" evidence="1">
    <location>
        <begin position="353"/>
        <end position="365"/>
    </location>
</feature>
<sequence length="525" mass="57416">MSNRVAQGTPLPPRDVRLEAQNFHVRLRWEPDPGSPGGAAYQVEWRRRTSRWTKADACWGNSTGSSWGCELYFDKIHDIYWARVRAVAGGELSKWAYSSELQPYRDTIVGPPKLSWLLQGHSLSVNVIVPLTPYQSQSGSYEPVDQVLLKLWYWLSLYEGDTLVQQVPCKRNGEEAPCTFRYLKPSTQYCVRTTAAGMAREQSREAEQCVVTPAGPAGFPWVLLAALSGVFLLLSVAGLCFVQLHVFPSPSETHLPETLQALLNRELSVTIRVPILELQEDALALLLPTVLPSRGLPAAEQARPTVQLLLRESLSQDTSGYCANGFGPDRHEGRGPSCTRSQPGHASGSRVSLRPEEDGEVRDGDDVLEQPLPVALTRDSYTGDGDYRTSETWLSLHLLLYSECQGPALGAGSCLPLPAPGRSFSQEDLRESLGMAGHWVPLSSVKLPASEEEDGGQLVRALQPLHGRGTEPQPGDRTVQQGDLEQAAPGGPVPSPCRRPRRPPDILRAAAFSGYEPRPPAGGEP</sequence>
<accession>A0AAN7MPH0</accession>
<dbReference type="InterPro" id="IPR036116">
    <property type="entry name" value="FN3_sf"/>
</dbReference>
<dbReference type="Pfam" id="PF01108">
    <property type="entry name" value="Tissue_fac"/>
    <property type="match status" value="1"/>
</dbReference>
<gene>
    <name evidence="3" type="ORF">QYF61_022075</name>
</gene>
<organism evidence="3 4">
    <name type="scientific">Mycteria americana</name>
    <name type="common">Wood stork</name>
    <dbReference type="NCBI Taxonomy" id="33587"/>
    <lineage>
        <taxon>Eukaryota</taxon>
        <taxon>Metazoa</taxon>
        <taxon>Chordata</taxon>
        <taxon>Craniata</taxon>
        <taxon>Vertebrata</taxon>
        <taxon>Euteleostomi</taxon>
        <taxon>Archelosauria</taxon>
        <taxon>Archosauria</taxon>
        <taxon>Dinosauria</taxon>
        <taxon>Saurischia</taxon>
        <taxon>Theropoda</taxon>
        <taxon>Coelurosauria</taxon>
        <taxon>Aves</taxon>
        <taxon>Neognathae</taxon>
        <taxon>Neoaves</taxon>
        <taxon>Aequornithes</taxon>
        <taxon>Ciconiiformes</taxon>
        <taxon>Ciconiidae</taxon>
        <taxon>Mycteria</taxon>
    </lineage>
</organism>
<evidence type="ECO:0000256" key="1">
    <source>
        <dbReference type="SAM" id="MobiDB-lite"/>
    </source>
</evidence>
<keyword evidence="4" id="KW-1185">Reference proteome</keyword>
<dbReference type="InterPro" id="IPR003961">
    <property type="entry name" value="FN3_dom"/>
</dbReference>
<evidence type="ECO:0000259" key="2">
    <source>
        <dbReference type="PROSITE" id="PS50853"/>
    </source>
</evidence>
<proteinExistence type="predicted"/>
<reference evidence="3 4" key="1">
    <citation type="journal article" date="2023" name="J. Hered.">
        <title>Chromosome-level genome of the wood stork (Mycteria americana) provides insight into avian chromosome evolution.</title>
        <authorList>
            <person name="Flamio R. Jr."/>
            <person name="Ramstad K.M."/>
        </authorList>
    </citation>
    <scope>NUCLEOTIDE SEQUENCE [LARGE SCALE GENOMIC DNA]</scope>
    <source>
        <strain evidence="3">JAX WOST 10</strain>
    </source>
</reference>
<dbReference type="Proteomes" id="UP001333110">
    <property type="component" value="Unassembled WGS sequence"/>
</dbReference>
<name>A0AAN7MPH0_MYCAM</name>
<dbReference type="CDD" id="cd00063">
    <property type="entry name" value="FN3"/>
    <property type="match status" value="1"/>
</dbReference>
<dbReference type="AlphaFoldDB" id="A0AAN7MPH0"/>
<feature type="region of interest" description="Disordered" evidence="1">
    <location>
        <begin position="465"/>
        <end position="525"/>
    </location>
</feature>
<feature type="domain" description="Fibronectin type-III" evidence="2">
    <location>
        <begin position="12"/>
        <end position="106"/>
    </location>
</feature>
<protein>
    <recommendedName>
        <fullName evidence="2">Fibronectin type-III domain-containing protein</fullName>
    </recommendedName>
</protein>
<dbReference type="PANTHER" id="PTHR20859">
    <property type="entry name" value="INTERFERON/INTERLEUKIN RECEPTOR"/>
    <property type="match status" value="1"/>
</dbReference>
<evidence type="ECO:0000313" key="3">
    <source>
        <dbReference type="EMBL" id="KAK4810372.1"/>
    </source>
</evidence>
<dbReference type="PANTHER" id="PTHR20859:SF84">
    <property type="entry name" value="INTERFERON ALPHA_BETA RECEPTOR 2"/>
    <property type="match status" value="1"/>
</dbReference>
<dbReference type="EMBL" id="JAUNZN010000019">
    <property type="protein sequence ID" value="KAK4810372.1"/>
    <property type="molecule type" value="Genomic_DNA"/>
</dbReference>
<dbReference type="InterPro" id="IPR013783">
    <property type="entry name" value="Ig-like_fold"/>
</dbReference>
<comment type="caution">
    <text evidence="3">The sequence shown here is derived from an EMBL/GenBank/DDBJ whole genome shotgun (WGS) entry which is preliminary data.</text>
</comment>
<dbReference type="Pfam" id="PF09294">
    <property type="entry name" value="Interfer-bind"/>
    <property type="match status" value="1"/>
</dbReference>
<feature type="region of interest" description="Disordered" evidence="1">
    <location>
        <begin position="321"/>
        <end position="377"/>
    </location>
</feature>
<dbReference type="PROSITE" id="PS50853">
    <property type="entry name" value="FN3"/>
    <property type="match status" value="1"/>
</dbReference>
<dbReference type="GO" id="GO:0042018">
    <property type="term" value="F:interleukin-22 receptor activity"/>
    <property type="evidence" value="ECO:0007669"/>
    <property type="project" value="TreeGrafter"/>
</dbReference>
<dbReference type="GO" id="GO:0005886">
    <property type="term" value="C:plasma membrane"/>
    <property type="evidence" value="ECO:0007669"/>
    <property type="project" value="TreeGrafter"/>
</dbReference>
<dbReference type="Gene3D" id="2.60.40.10">
    <property type="entry name" value="Immunoglobulins"/>
    <property type="match status" value="1"/>
</dbReference>
<dbReference type="InterPro" id="IPR050650">
    <property type="entry name" value="Type-II_Cytokine-TF_Rcpt"/>
</dbReference>
<evidence type="ECO:0000313" key="4">
    <source>
        <dbReference type="Proteomes" id="UP001333110"/>
    </source>
</evidence>
<dbReference type="SUPFAM" id="SSF49265">
    <property type="entry name" value="Fibronectin type III"/>
    <property type="match status" value="2"/>
</dbReference>
<dbReference type="InterPro" id="IPR015373">
    <property type="entry name" value="Interferon/interleukin_rcp_dom"/>
</dbReference>